<accession>A0A5J4YN77</accession>
<evidence type="ECO:0000256" key="4">
    <source>
        <dbReference type="ARBA" id="ARBA00022692"/>
    </source>
</evidence>
<dbReference type="OrthoDB" id="414558at2759"/>
<evidence type="ECO:0000256" key="5">
    <source>
        <dbReference type="ARBA" id="ARBA00022989"/>
    </source>
</evidence>
<dbReference type="Proteomes" id="UP000324585">
    <property type="component" value="Unassembled WGS sequence"/>
</dbReference>
<dbReference type="EMBL" id="VRMN01000008">
    <property type="protein sequence ID" value="KAA8492899.1"/>
    <property type="molecule type" value="Genomic_DNA"/>
</dbReference>
<keyword evidence="6 7" id="KW-0472">Membrane</keyword>
<feature type="transmembrane region" description="Helical" evidence="7">
    <location>
        <begin position="135"/>
        <end position="155"/>
    </location>
</feature>
<proteinExistence type="inferred from homology"/>
<organism evidence="8 9">
    <name type="scientific">Porphyridium purpureum</name>
    <name type="common">Red alga</name>
    <name type="synonym">Porphyridium cruentum</name>
    <dbReference type="NCBI Taxonomy" id="35688"/>
    <lineage>
        <taxon>Eukaryota</taxon>
        <taxon>Rhodophyta</taxon>
        <taxon>Bangiophyceae</taxon>
        <taxon>Porphyridiales</taxon>
        <taxon>Porphyridiaceae</taxon>
        <taxon>Porphyridium</taxon>
    </lineage>
</organism>
<reference evidence="9" key="1">
    <citation type="journal article" date="2019" name="Nat. Commun.">
        <title>Expansion of phycobilisome linker gene families in mesophilic red algae.</title>
        <authorList>
            <person name="Lee J."/>
            <person name="Kim D."/>
            <person name="Bhattacharya D."/>
            <person name="Yoon H.S."/>
        </authorList>
    </citation>
    <scope>NUCLEOTIDE SEQUENCE [LARGE SCALE GENOMIC DNA]</scope>
    <source>
        <strain evidence="9">CCMP 1328</strain>
    </source>
</reference>
<evidence type="ECO:0000256" key="3">
    <source>
        <dbReference type="ARBA" id="ARBA00017412"/>
    </source>
</evidence>
<dbReference type="GO" id="GO:0031969">
    <property type="term" value="C:chloroplast membrane"/>
    <property type="evidence" value="ECO:0007669"/>
    <property type="project" value="UniProtKB-SubCell"/>
</dbReference>
<evidence type="ECO:0000256" key="7">
    <source>
        <dbReference type="RuleBase" id="RU367003"/>
    </source>
</evidence>
<comment type="caution">
    <text evidence="8">The sequence shown here is derived from an EMBL/GenBank/DDBJ whole genome shotgun (WGS) entry which is preliminary data.</text>
</comment>
<comment type="caution">
    <text evidence="7">Lacks conserved residue(s) required for the propagation of feature annotation.</text>
</comment>
<comment type="similarity">
    <text evidence="2 7">Belongs to the Tic20 family.</text>
</comment>
<gene>
    <name evidence="8" type="ORF">FVE85_9171</name>
</gene>
<keyword evidence="7" id="KW-0934">Plastid</keyword>
<comment type="subcellular location">
    <subcellularLocation>
        <location evidence="1 7">Plastid</location>
        <location evidence="1 7">Chloroplast membrane</location>
        <topology evidence="1 7">Multi-pass membrane protein</topology>
    </subcellularLocation>
</comment>
<dbReference type="PANTHER" id="PTHR33510:SF5">
    <property type="entry name" value="PROTEIN TIC 20-II, CHLOROPLASTIC"/>
    <property type="match status" value="1"/>
</dbReference>
<keyword evidence="9" id="KW-1185">Reference proteome</keyword>
<evidence type="ECO:0000313" key="9">
    <source>
        <dbReference type="Proteomes" id="UP000324585"/>
    </source>
</evidence>
<dbReference type="InterPro" id="IPR005691">
    <property type="entry name" value="Tic20"/>
</dbReference>
<protein>
    <recommendedName>
        <fullName evidence="3 7">Tic20 family protein Ycf60</fullName>
    </recommendedName>
</protein>
<keyword evidence="5 7" id="KW-1133">Transmembrane helix</keyword>
<evidence type="ECO:0000256" key="6">
    <source>
        <dbReference type="ARBA" id="ARBA00023136"/>
    </source>
</evidence>
<evidence type="ECO:0000256" key="1">
    <source>
        <dbReference type="ARBA" id="ARBA00004508"/>
    </source>
</evidence>
<evidence type="ECO:0000313" key="8">
    <source>
        <dbReference type="EMBL" id="KAA8492899.1"/>
    </source>
</evidence>
<sequence>MICTQVERAGGGRADGLTTEAGWRRVEMGVMVAFTAGCGASLGLVRAAASAGHGAVCGVSGPARTRSRTHARVGSSVTMQMWGRGGGKPGPIDRVLGTLPYLVPLLDSLVYGKYVFEKVPYSTVVLGPLVPLLEVYRGTPFLAFGIFLALFILVVRNQNVPRFIRFNTQQAILLDILTIIPNLFNGLGSRAPAVIVEGVNNTVFYGLVACVIYATISNLQGEYPDKIPGISASVSQQIGPF</sequence>
<dbReference type="PANTHER" id="PTHR33510">
    <property type="entry name" value="PROTEIN TIC 20-II, CHLOROPLASTIC"/>
    <property type="match status" value="1"/>
</dbReference>
<dbReference type="AlphaFoldDB" id="A0A5J4YN77"/>
<keyword evidence="7" id="KW-0150">Chloroplast</keyword>
<keyword evidence="4 7" id="KW-0812">Transmembrane</keyword>
<evidence type="ECO:0000256" key="2">
    <source>
        <dbReference type="ARBA" id="ARBA00009596"/>
    </source>
</evidence>
<dbReference type="Pfam" id="PF16166">
    <property type="entry name" value="TIC20"/>
    <property type="match status" value="1"/>
</dbReference>
<name>A0A5J4YN77_PORPP</name>